<dbReference type="Proteomes" id="UP001341840">
    <property type="component" value="Unassembled WGS sequence"/>
</dbReference>
<keyword evidence="2" id="KW-1185">Reference proteome</keyword>
<reference evidence="1 2" key="1">
    <citation type="journal article" date="2023" name="Plants (Basel)">
        <title>Bridging the Gap: Combining Genomics and Transcriptomics Approaches to Understand Stylosanthes scabra, an Orphan Legume from the Brazilian Caatinga.</title>
        <authorList>
            <person name="Ferreira-Neto J.R.C."/>
            <person name="da Silva M.D."/>
            <person name="Binneck E."/>
            <person name="de Melo N.F."/>
            <person name="da Silva R.H."/>
            <person name="de Melo A.L.T.M."/>
            <person name="Pandolfi V."/>
            <person name="Bustamante F.O."/>
            <person name="Brasileiro-Vidal A.C."/>
            <person name="Benko-Iseppon A.M."/>
        </authorList>
    </citation>
    <scope>NUCLEOTIDE SEQUENCE [LARGE SCALE GENOMIC DNA]</scope>
    <source>
        <tissue evidence="1">Leaves</tissue>
    </source>
</reference>
<proteinExistence type="predicted"/>
<name>A0ABU6Q6K1_9FABA</name>
<dbReference type="EMBL" id="JASCZI010000038">
    <property type="protein sequence ID" value="MED6107461.1"/>
    <property type="molecule type" value="Genomic_DNA"/>
</dbReference>
<sequence length="149" mass="17249">MEQRQAMWEDLPGPMHNPVVIQNWVRRVAQLMGNKPDEYKKYDWPEFDAEYEFGQGYFELGTKFATIEKFREVVKDLFIADGRDPEWLKICLLEVGRAASSSLDSVDAFGPRLLPHRHFPLPAGGSTQQRSSSVLFFRSGIIIARRLFR</sequence>
<gene>
    <name evidence="1" type="ORF">PIB30_014312</name>
</gene>
<accession>A0ABU6Q6K1</accession>
<protein>
    <submittedName>
        <fullName evidence="1">Uncharacterized protein</fullName>
    </submittedName>
</protein>
<evidence type="ECO:0000313" key="1">
    <source>
        <dbReference type="EMBL" id="MED6107461.1"/>
    </source>
</evidence>
<comment type="caution">
    <text evidence="1">The sequence shown here is derived from an EMBL/GenBank/DDBJ whole genome shotgun (WGS) entry which is preliminary data.</text>
</comment>
<organism evidence="1 2">
    <name type="scientific">Stylosanthes scabra</name>
    <dbReference type="NCBI Taxonomy" id="79078"/>
    <lineage>
        <taxon>Eukaryota</taxon>
        <taxon>Viridiplantae</taxon>
        <taxon>Streptophyta</taxon>
        <taxon>Embryophyta</taxon>
        <taxon>Tracheophyta</taxon>
        <taxon>Spermatophyta</taxon>
        <taxon>Magnoliopsida</taxon>
        <taxon>eudicotyledons</taxon>
        <taxon>Gunneridae</taxon>
        <taxon>Pentapetalae</taxon>
        <taxon>rosids</taxon>
        <taxon>fabids</taxon>
        <taxon>Fabales</taxon>
        <taxon>Fabaceae</taxon>
        <taxon>Papilionoideae</taxon>
        <taxon>50 kb inversion clade</taxon>
        <taxon>dalbergioids sensu lato</taxon>
        <taxon>Dalbergieae</taxon>
        <taxon>Pterocarpus clade</taxon>
        <taxon>Stylosanthes</taxon>
    </lineage>
</organism>
<evidence type="ECO:0000313" key="2">
    <source>
        <dbReference type="Proteomes" id="UP001341840"/>
    </source>
</evidence>